<evidence type="ECO:0000259" key="2">
    <source>
        <dbReference type="Pfam" id="PF07331"/>
    </source>
</evidence>
<accession>A0ABS9W7V1</accession>
<keyword evidence="4" id="KW-1185">Reference proteome</keyword>
<sequence>MSVAAHLGRDRRVALAVAGIAGLAFALTFTFDSVPAALMEGLGAAEFPRLICAILLLLAVVLFVSSPAEEAALPPVHRCTWWTLAACLGFFPVLGLIGMLPAMVLFPIVVGRLWGERRPAVLLLSAALVTLVIWLLFVRIFRFTLPGGLLGDALFG</sequence>
<protein>
    <submittedName>
        <fullName evidence="3">Tripartite tricarboxylate transporter TctB family protein</fullName>
    </submittedName>
</protein>
<name>A0ABS9W7V1_9PROT</name>
<keyword evidence="1" id="KW-1133">Transmembrane helix</keyword>
<comment type="caution">
    <text evidence="3">The sequence shown here is derived from an EMBL/GenBank/DDBJ whole genome shotgun (WGS) entry which is preliminary data.</text>
</comment>
<proteinExistence type="predicted"/>
<dbReference type="Pfam" id="PF07331">
    <property type="entry name" value="TctB"/>
    <property type="match status" value="1"/>
</dbReference>
<feature type="domain" description="DUF1468" evidence="2">
    <location>
        <begin position="13"/>
        <end position="146"/>
    </location>
</feature>
<feature type="transmembrane region" description="Helical" evidence="1">
    <location>
        <begin position="121"/>
        <end position="141"/>
    </location>
</feature>
<keyword evidence="1" id="KW-0472">Membrane</keyword>
<keyword evidence="1" id="KW-0812">Transmembrane</keyword>
<feature type="transmembrane region" description="Helical" evidence="1">
    <location>
        <begin position="12"/>
        <end position="38"/>
    </location>
</feature>
<reference evidence="3 4" key="1">
    <citation type="submission" date="2022-03" db="EMBL/GenBank/DDBJ databases">
        <title>Complete genome analysis of Roseomonas KG 17.1 : a prolific producer of plant growth promoters.</title>
        <authorList>
            <person name="Saadouli I."/>
            <person name="Najjari A."/>
            <person name="Mosbah A."/>
            <person name="Ouzari H.I."/>
        </authorList>
    </citation>
    <scope>NUCLEOTIDE SEQUENCE [LARGE SCALE GENOMIC DNA]</scope>
    <source>
        <strain evidence="3 4">KG17-1</strain>
    </source>
</reference>
<organism evidence="3 4">
    <name type="scientific">Teichococcus vastitatis</name>
    <dbReference type="NCBI Taxonomy" id="2307076"/>
    <lineage>
        <taxon>Bacteria</taxon>
        <taxon>Pseudomonadati</taxon>
        <taxon>Pseudomonadota</taxon>
        <taxon>Alphaproteobacteria</taxon>
        <taxon>Acetobacterales</taxon>
        <taxon>Roseomonadaceae</taxon>
        <taxon>Roseomonas</taxon>
    </lineage>
</organism>
<evidence type="ECO:0000313" key="3">
    <source>
        <dbReference type="EMBL" id="MCI0755374.1"/>
    </source>
</evidence>
<evidence type="ECO:0000313" key="4">
    <source>
        <dbReference type="Proteomes" id="UP001201985"/>
    </source>
</evidence>
<feature type="transmembrane region" description="Helical" evidence="1">
    <location>
        <begin position="50"/>
        <end position="68"/>
    </location>
</feature>
<dbReference type="EMBL" id="JALBUU010000028">
    <property type="protein sequence ID" value="MCI0755374.1"/>
    <property type="molecule type" value="Genomic_DNA"/>
</dbReference>
<feature type="transmembrane region" description="Helical" evidence="1">
    <location>
        <begin position="80"/>
        <end position="109"/>
    </location>
</feature>
<dbReference type="Proteomes" id="UP001201985">
    <property type="component" value="Unassembled WGS sequence"/>
</dbReference>
<dbReference type="RefSeq" id="WP_157985901.1">
    <property type="nucleotide sequence ID" value="NZ_JALBUU010000028.1"/>
</dbReference>
<dbReference type="InterPro" id="IPR009936">
    <property type="entry name" value="DUF1468"/>
</dbReference>
<evidence type="ECO:0000256" key="1">
    <source>
        <dbReference type="SAM" id="Phobius"/>
    </source>
</evidence>
<gene>
    <name evidence="3" type="ORF">MON41_16765</name>
</gene>